<keyword evidence="2" id="KW-0732">Signal</keyword>
<sequence>MWRRAPATPPWKTSPRCVAWAFLLGTMIAYTRQDDGTQTLTTPIMKTQVTRANTPRRCLCCGGRWTSTWSPGTRTAPSLSGTCAPARRSRWGRSPTKQIKDMQLSHDGMMLITASMDTTHAWDIPNLGAPQFEKTDSPELGPPISPLWHVPHVEGGGGQGAQDVTTTSPQNRAIDAPCENKKQQGKKGEAFFEDKRFPFSPYNSGYALAFGYYRKTGKDVRGE</sequence>
<evidence type="ECO:0000313" key="4">
    <source>
        <dbReference type="Proteomes" id="UP000770661"/>
    </source>
</evidence>
<organism evidence="3 4">
    <name type="scientific">Chionoecetes opilio</name>
    <name type="common">Atlantic snow crab</name>
    <name type="synonym">Cancer opilio</name>
    <dbReference type="NCBI Taxonomy" id="41210"/>
    <lineage>
        <taxon>Eukaryota</taxon>
        <taxon>Metazoa</taxon>
        <taxon>Ecdysozoa</taxon>
        <taxon>Arthropoda</taxon>
        <taxon>Crustacea</taxon>
        <taxon>Multicrustacea</taxon>
        <taxon>Malacostraca</taxon>
        <taxon>Eumalacostraca</taxon>
        <taxon>Eucarida</taxon>
        <taxon>Decapoda</taxon>
        <taxon>Pleocyemata</taxon>
        <taxon>Brachyura</taxon>
        <taxon>Eubrachyura</taxon>
        <taxon>Majoidea</taxon>
        <taxon>Majidae</taxon>
        <taxon>Chionoecetes</taxon>
    </lineage>
</organism>
<feature type="signal peptide" evidence="2">
    <location>
        <begin position="1"/>
        <end position="33"/>
    </location>
</feature>
<proteinExistence type="predicted"/>
<evidence type="ECO:0000313" key="3">
    <source>
        <dbReference type="EMBL" id="KAG0694500.1"/>
    </source>
</evidence>
<dbReference type="Gene3D" id="2.130.10.10">
    <property type="entry name" value="YVTN repeat-like/Quinoprotein amine dehydrogenase"/>
    <property type="match status" value="1"/>
</dbReference>
<dbReference type="AlphaFoldDB" id="A0A8J8W9N3"/>
<accession>A0A8J8W9N3</accession>
<dbReference type="GO" id="GO:0003743">
    <property type="term" value="F:translation initiation factor activity"/>
    <property type="evidence" value="ECO:0007669"/>
    <property type="project" value="UniProtKB-KW"/>
</dbReference>
<evidence type="ECO:0000256" key="1">
    <source>
        <dbReference type="SAM" id="MobiDB-lite"/>
    </source>
</evidence>
<keyword evidence="3" id="KW-0396">Initiation factor</keyword>
<dbReference type="OrthoDB" id="24966at2759"/>
<feature type="compositionally biased region" description="Polar residues" evidence="1">
    <location>
        <begin position="71"/>
        <end position="81"/>
    </location>
</feature>
<keyword evidence="4" id="KW-1185">Reference proteome</keyword>
<comment type="caution">
    <text evidence="3">The sequence shown here is derived from an EMBL/GenBank/DDBJ whole genome shotgun (WGS) entry which is preliminary data.</text>
</comment>
<feature type="region of interest" description="Disordered" evidence="1">
    <location>
        <begin position="71"/>
        <end position="95"/>
    </location>
</feature>
<name>A0A8J8W9N3_CHIOP</name>
<keyword evidence="3" id="KW-0648">Protein biosynthesis</keyword>
<reference evidence="3" key="1">
    <citation type="submission" date="2020-07" db="EMBL/GenBank/DDBJ databases">
        <title>The High-quality genome of the commercially important snow crab, Chionoecetes opilio.</title>
        <authorList>
            <person name="Jeong J.-H."/>
            <person name="Ryu S."/>
        </authorList>
    </citation>
    <scope>NUCLEOTIDE SEQUENCE</scope>
    <source>
        <strain evidence="3">MADBK_172401_WGS</strain>
        <tissue evidence="3">Digestive gland</tissue>
    </source>
</reference>
<dbReference type="EMBL" id="JACEEZ010026141">
    <property type="protein sequence ID" value="KAG0694500.1"/>
    <property type="molecule type" value="Genomic_DNA"/>
</dbReference>
<protein>
    <submittedName>
        <fullName evidence="3">Eukaryotic translation initiation factor 3 subunit I</fullName>
    </submittedName>
</protein>
<evidence type="ECO:0000256" key="2">
    <source>
        <dbReference type="SAM" id="SignalP"/>
    </source>
</evidence>
<dbReference type="InterPro" id="IPR015943">
    <property type="entry name" value="WD40/YVTN_repeat-like_dom_sf"/>
</dbReference>
<dbReference type="Proteomes" id="UP000770661">
    <property type="component" value="Unassembled WGS sequence"/>
</dbReference>
<gene>
    <name evidence="3" type="primary">EIF3I_0</name>
    <name evidence="3" type="ORF">GWK47_027208</name>
</gene>
<feature type="chain" id="PRO_5035247383" evidence="2">
    <location>
        <begin position="34"/>
        <end position="223"/>
    </location>
</feature>